<gene>
    <name evidence="2" type="ORF">LNINA_LOCUS13756</name>
</gene>
<keyword evidence="3" id="KW-1185">Reference proteome</keyword>
<sequence>MSVTHSPNKRQSGSQPNLSTMEDSNNQQLATRKRKQQQTKIKNELENIKEKQVEAKQKINNLERNIDEITNNKSKHSDSMLCEDILQELQERKQRSNNVFIIGLPEAKDKTRPVKVFLTSPAIVKDILRNKPKDKTNSIKIYSDQTPLQANYFKKLKEELKRRKNEGETAMYKIC</sequence>
<feature type="region of interest" description="Disordered" evidence="1">
    <location>
        <begin position="1"/>
        <end position="45"/>
    </location>
</feature>
<dbReference type="AlphaFoldDB" id="A0AAV1JZG7"/>
<comment type="caution">
    <text evidence="2">The sequence shown here is derived from an EMBL/GenBank/DDBJ whole genome shotgun (WGS) entry which is preliminary data.</text>
</comment>
<evidence type="ECO:0000256" key="1">
    <source>
        <dbReference type="SAM" id="MobiDB-lite"/>
    </source>
</evidence>
<proteinExistence type="predicted"/>
<organism evidence="2 3">
    <name type="scientific">Leptosia nina</name>
    <dbReference type="NCBI Taxonomy" id="320188"/>
    <lineage>
        <taxon>Eukaryota</taxon>
        <taxon>Metazoa</taxon>
        <taxon>Ecdysozoa</taxon>
        <taxon>Arthropoda</taxon>
        <taxon>Hexapoda</taxon>
        <taxon>Insecta</taxon>
        <taxon>Pterygota</taxon>
        <taxon>Neoptera</taxon>
        <taxon>Endopterygota</taxon>
        <taxon>Lepidoptera</taxon>
        <taxon>Glossata</taxon>
        <taxon>Ditrysia</taxon>
        <taxon>Papilionoidea</taxon>
        <taxon>Pieridae</taxon>
        <taxon>Pierinae</taxon>
        <taxon>Leptosia</taxon>
    </lineage>
</organism>
<dbReference type="Proteomes" id="UP001497472">
    <property type="component" value="Unassembled WGS sequence"/>
</dbReference>
<evidence type="ECO:0000313" key="3">
    <source>
        <dbReference type="Proteomes" id="UP001497472"/>
    </source>
</evidence>
<name>A0AAV1JZG7_9NEOP</name>
<dbReference type="EMBL" id="CAVLEF010000279">
    <property type="protein sequence ID" value="CAK1554901.1"/>
    <property type="molecule type" value="Genomic_DNA"/>
</dbReference>
<protein>
    <submittedName>
        <fullName evidence="2">Uncharacterized protein</fullName>
    </submittedName>
</protein>
<feature type="compositionally biased region" description="Polar residues" evidence="1">
    <location>
        <begin position="1"/>
        <end position="30"/>
    </location>
</feature>
<evidence type="ECO:0000313" key="2">
    <source>
        <dbReference type="EMBL" id="CAK1554901.1"/>
    </source>
</evidence>
<accession>A0AAV1JZG7</accession>
<reference evidence="2 3" key="1">
    <citation type="submission" date="2023-11" db="EMBL/GenBank/DDBJ databases">
        <authorList>
            <person name="Okamura Y."/>
        </authorList>
    </citation>
    <scope>NUCLEOTIDE SEQUENCE [LARGE SCALE GENOMIC DNA]</scope>
</reference>